<keyword evidence="5" id="KW-1185">Reference proteome</keyword>
<protein>
    <submittedName>
        <fullName evidence="4">T6SS immunity protein Tli4 family protein</fullName>
    </submittedName>
</protein>
<gene>
    <name evidence="4" type="ORF">NG900_06035</name>
</gene>
<evidence type="ECO:0000313" key="4">
    <source>
        <dbReference type="EMBL" id="MCO5397761.1"/>
    </source>
</evidence>
<evidence type="ECO:0000313" key="5">
    <source>
        <dbReference type="Proteomes" id="UP001162811"/>
    </source>
</evidence>
<evidence type="ECO:0000256" key="1">
    <source>
        <dbReference type="SAM" id="SignalP"/>
    </source>
</evidence>
<feature type="domain" description="Tle cognate immunity protein 4 N-terminal" evidence="3">
    <location>
        <begin position="41"/>
        <end position="191"/>
    </location>
</feature>
<name>A0ABT1AHA4_9RALS</name>
<sequence length="360" mass="39647">MKRMTAGWLLCLALLSACGSKVPPLTEQEKTVVHELTTNMQPHCVGRYLIDLPANVQAVGSAKLNGVEIESKPQPQRAFELEMRRREAELKSMKSLLGYSRFLFDQGKVHGAEHTQYFVSLGDPGASSDAKRVIEAYKWDRGYRISLQIEGADWTQSVDKDQSWVKDMGTPNDIPEKLHLAFDLIDRLQGRAEDVIPTEPGACFFGGFFLGKAISEDEVITSAFALPSKPDVMFDWKSSIDQSNDTLISRAKTPAVQEPLKAANGRILRLDSFVSNSGIKADEALASGLTTNEVHGHLFSLEANYRGSMNAPRIVLDMTSGYSTFLVEGDAIPKASLSDPEAVALWDAVSRTLRPRPNAF</sequence>
<dbReference type="Proteomes" id="UP001162811">
    <property type="component" value="Unassembled WGS sequence"/>
</dbReference>
<proteinExistence type="predicted"/>
<reference evidence="4" key="2">
    <citation type="journal article" date="2023" name="Front. Microbiol.">
        <title>Ralstonia chuxiongensis sp. nov., Ralstonia mojiangensis sp. nov., and Ralstonia soli sp. nov., isolated from tobacco fields, are three novel species in the family Burkholderiaceae.</title>
        <authorList>
            <person name="Lu C.H."/>
            <person name="Zhang Y.Y."/>
            <person name="Jiang N."/>
            <person name="Chen W."/>
            <person name="Shao X."/>
            <person name="Zhao Z.M."/>
            <person name="Lu W.L."/>
            <person name="Hu X."/>
            <person name="Xi Y.X."/>
            <person name="Zou S.Y."/>
            <person name="Wei Q.J."/>
            <person name="Lin Z.L."/>
            <person name="Gong L."/>
            <person name="Gai X.T."/>
            <person name="Zhang L.Q."/>
            <person name="Li J.Y."/>
            <person name="Jin Y."/>
            <person name="Xia Z.Y."/>
        </authorList>
    </citation>
    <scope>NUCLEOTIDE SEQUENCE</scope>
    <source>
        <strain evidence="4">21MJYT02-11</strain>
    </source>
</reference>
<evidence type="ECO:0000259" key="2">
    <source>
        <dbReference type="Pfam" id="PF18426"/>
    </source>
</evidence>
<feature type="chain" id="PRO_5045759395" evidence="1">
    <location>
        <begin position="20"/>
        <end position="360"/>
    </location>
</feature>
<dbReference type="Pfam" id="PF18426">
    <property type="entry name" value="Tli4_C"/>
    <property type="match status" value="1"/>
</dbReference>
<organism evidence="4 5">
    <name type="scientific">Ralstonia soli</name>
    <dbReference type="NCBI Taxonomy" id="2953896"/>
    <lineage>
        <taxon>Bacteria</taxon>
        <taxon>Pseudomonadati</taxon>
        <taxon>Pseudomonadota</taxon>
        <taxon>Betaproteobacteria</taxon>
        <taxon>Burkholderiales</taxon>
        <taxon>Burkholderiaceae</taxon>
        <taxon>Ralstonia</taxon>
    </lineage>
</organism>
<evidence type="ECO:0000259" key="3">
    <source>
        <dbReference type="Pfam" id="PF18443"/>
    </source>
</evidence>
<dbReference type="InterPro" id="IPR040761">
    <property type="entry name" value="Tli4_N"/>
</dbReference>
<accession>A0ABT1AHA4</accession>
<dbReference type="EMBL" id="JAMXHT010000002">
    <property type="protein sequence ID" value="MCO5397761.1"/>
    <property type="molecule type" value="Genomic_DNA"/>
</dbReference>
<reference evidence="4" key="1">
    <citation type="submission" date="2022-06" db="EMBL/GenBank/DDBJ databases">
        <authorList>
            <person name="Lu C.-H."/>
        </authorList>
    </citation>
    <scope>NUCLEOTIDE SEQUENCE</scope>
    <source>
        <strain evidence="4">21MJYT02-11</strain>
    </source>
</reference>
<dbReference type="Pfam" id="PF18443">
    <property type="entry name" value="Tli4_N"/>
    <property type="match status" value="1"/>
</dbReference>
<dbReference type="RefSeq" id="WP_252677906.1">
    <property type="nucleotide sequence ID" value="NZ_JAMXHT010000002.1"/>
</dbReference>
<dbReference type="PROSITE" id="PS51257">
    <property type="entry name" value="PROKAR_LIPOPROTEIN"/>
    <property type="match status" value="1"/>
</dbReference>
<comment type="caution">
    <text evidence="4">The sequence shown here is derived from an EMBL/GenBank/DDBJ whole genome shotgun (WGS) entry which is preliminary data.</text>
</comment>
<feature type="signal peptide" evidence="1">
    <location>
        <begin position="1"/>
        <end position="19"/>
    </location>
</feature>
<feature type="domain" description="Tle cognate immunity protein 4 C-terminal" evidence="2">
    <location>
        <begin position="196"/>
        <end position="358"/>
    </location>
</feature>
<dbReference type="InterPro" id="IPR041290">
    <property type="entry name" value="Tli4_C"/>
</dbReference>
<keyword evidence="1" id="KW-0732">Signal</keyword>